<protein>
    <submittedName>
        <fullName evidence="1">Uncharacterized protein</fullName>
    </submittedName>
</protein>
<keyword evidence="2" id="KW-1185">Reference proteome</keyword>
<dbReference type="AlphaFoldDB" id="A0A9P1KFM7"/>
<evidence type="ECO:0000313" key="2">
    <source>
        <dbReference type="Proteomes" id="UP000032946"/>
    </source>
</evidence>
<name>A0A9P1KFM7_9CYAN</name>
<gene>
    <name evidence="1" type="ORF">ARTHRO_30633</name>
</gene>
<sequence>MTLSIPEPCQRNPESLSLFVIGKDGKSLLELDGVCCRYYRSNYDLREFLQHYREIAKNHN</sequence>
<dbReference type="Proteomes" id="UP000032946">
    <property type="component" value="Chromosome"/>
</dbReference>
<proteinExistence type="predicted"/>
<accession>A0A9P1KFM7</accession>
<dbReference type="EMBL" id="FO818640">
    <property type="protein sequence ID" value="CDM95365.1"/>
    <property type="molecule type" value="Genomic_DNA"/>
</dbReference>
<reference evidence="1 2" key="1">
    <citation type="submission" date="2014-02" db="EMBL/GenBank/DDBJ databases">
        <authorList>
            <person name="Genoscope - CEA"/>
        </authorList>
    </citation>
    <scope>NUCLEOTIDE SEQUENCE [LARGE SCALE GENOMIC DNA]</scope>
    <source>
        <strain evidence="1 2">PCC 8005</strain>
    </source>
</reference>
<evidence type="ECO:0000313" key="1">
    <source>
        <dbReference type="EMBL" id="CDM95365.1"/>
    </source>
</evidence>
<organism evidence="1 2">
    <name type="scientific">Limnospira indica PCC 8005</name>
    <dbReference type="NCBI Taxonomy" id="376219"/>
    <lineage>
        <taxon>Bacteria</taxon>
        <taxon>Bacillati</taxon>
        <taxon>Cyanobacteriota</taxon>
        <taxon>Cyanophyceae</taxon>
        <taxon>Oscillatoriophycideae</taxon>
        <taxon>Oscillatoriales</taxon>
        <taxon>Sirenicapillariaceae</taxon>
        <taxon>Limnospira</taxon>
    </lineage>
</organism>